<dbReference type="Proteomes" id="UP000501793">
    <property type="component" value="Chromosome"/>
</dbReference>
<evidence type="ECO:0000313" key="2">
    <source>
        <dbReference type="Proteomes" id="UP000501793"/>
    </source>
</evidence>
<organism evidence="1 2">
    <name type="scientific">Kyrpidia spormannii</name>
    <dbReference type="NCBI Taxonomy" id="2055160"/>
    <lineage>
        <taxon>Bacteria</taxon>
        <taxon>Bacillati</taxon>
        <taxon>Bacillota</taxon>
        <taxon>Bacilli</taxon>
        <taxon>Bacillales</taxon>
        <taxon>Alicyclobacillaceae</taxon>
        <taxon>Kyrpidia</taxon>
    </lineage>
</organism>
<reference evidence="1" key="1">
    <citation type="submission" date="2020-04" db="EMBL/GenBank/DDBJ databases">
        <authorList>
            <person name="Hogendoorn C."/>
        </authorList>
    </citation>
    <scope>NUCLEOTIDE SEQUENCE</scope>
    <source>
        <strain evidence="1">FAVT5</strain>
    </source>
</reference>
<accession>A0ACA8ZDL1</accession>
<keyword evidence="2" id="KW-1185">Reference proteome</keyword>
<protein>
    <submittedName>
        <fullName evidence="1">Uncharacterized protein</fullName>
    </submittedName>
</protein>
<proteinExistence type="predicted"/>
<gene>
    <name evidence="1" type="ORF">FAVT5_3289</name>
</gene>
<sequence length="48" mass="5728">MINKVGYEYRTQSRMSLRWFVSYWAEGHFVLRKIKGQVFGYVPDASQP</sequence>
<dbReference type="EMBL" id="LR792684">
    <property type="protein sequence ID" value="CAB3395240.1"/>
    <property type="molecule type" value="Genomic_DNA"/>
</dbReference>
<name>A0ACA8ZDL1_9BACL</name>
<evidence type="ECO:0000313" key="1">
    <source>
        <dbReference type="EMBL" id="CAB3395240.1"/>
    </source>
</evidence>